<dbReference type="GO" id="GO:0048188">
    <property type="term" value="C:Set1C/COMPASS complex"/>
    <property type="evidence" value="ECO:0007669"/>
    <property type="project" value="TreeGrafter"/>
</dbReference>
<accession>A0A9P8TMY9</accession>
<dbReference type="Proteomes" id="UP000774326">
    <property type="component" value="Unassembled WGS sequence"/>
</dbReference>
<sequence>MSSREPIRQQVPDPASQSVAFSDNICAEFEPIKKFSTHENPDLAPIITSFDYNDTGKLLVTTSIDHEIRLYNAMKGVREKSHSSKKYGCDLARFTHDNNTLLHSSTLVNNDIRQLDYIKGEYVRYFNGHKGVVSSLEVSPLHNLFASAAMDDSVRLWDFRATNDQAFVPYRGPTKLAYDPSGMVLGASSVTESKASLYDVRNIQGGAFKEFNLPTSFKWNKIEFSNDNKYILFSCINGDSLIFDAFTGEQRCRLVTQNLPEYNIQTHGSSAFSPDGKYVFAAIRTNRYTGSELPPIGVFDLKSIDPATNELPGLLEPSVYLETRSRRPRNIIFNPRYMQFCEGDVELFFWQPRGF</sequence>
<evidence type="ECO:0000256" key="4">
    <source>
        <dbReference type="ARBA" id="ARBA00022737"/>
    </source>
</evidence>
<reference evidence="7" key="2">
    <citation type="submission" date="2021-01" db="EMBL/GenBank/DDBJ databases">
        <authorList>
            <person name="Schikora-Tamarit M.A."/>
        </authorList>
    </citation>
    <scope>NUCLEOTIDE SEQUENCE</scope>
    <source>
        <strain evidence="7">CBS2887</strain>
    </source>
</reference>
<comment type="caution">
    <text evidence="7">The sequence shown here is derived from an EMBL/GenBank/DDBJ whole genome shotgun (WGS) entry which is preliminary data.</text>
</comment>
<dbReference type="SMART" id="SM00320">
    <property type="entry name" value="WD40"/>
    <property type="match status" value="2"/>
</dbReference>
<evidence type="ECO:0000256" key="3">
    <source>
        <dbReference type="ARBA" id="ARBA00022574"/>
    </source>
</evidence>
<comment type="subcellular location">
    <subcellularLocation>
        <location evidence="1">Nucleus</location>
    </subcellularLocation>
</comment>
<organism evidence="7 8">
    <name type="scientific">Wickerhamomyces pijperi</name>
    <name type="common">Yeast</name>
    <name type="synonym">Pichia pijperi</name>
    <dbReference type="NCBI Taxonomy" id="599730"/>
    <lineage>
        <taxon>Eukaryota</taxon>
        <taxon>Fungi</taxon>
        <taxon>Dikarya</taxon>
        <taxon>Ascomycota</taxon>
        <taxon>Saccharomycotina</taxon>
        <taxon>Saccharomycetes</taxon>
        <taxon>Phaffomycetales</taxon>
        <taxon>Wickerhamomycetaceae</taxon>
        <taxon>Wickerhamomyces</taxon>
    </lineage>
</organism>
<dbReference type="GO" id="GO:0003682">
    <property type="term" value="F:chromatin binding"/>
    <property type="evidence" value="ECO:0007669"/>
    <property type="project" value="TreeGrafter"/>
</dbReference>
<evidence type="ECO:0000256" key="6">
    <source>
        <dbReference type="PROSITE-ProRule" id="PRU00221"/>
    </source>
</evidence>
<dbReference type="InterPro" id="IPR001680">
    <property type="entry name" value="WD40_rpt"/>
</dbReference>
<comment type="similarity">
    <text evidence="2">Belongs to the WD repeat SWD2 family.</text>
</comment>
<evidence type="ECO:0000313" key="8">
    <source>
        <dbReference type="Proteomes" id="UP000774326"/>
    </source>
</evidence>
<dbReference type="AlphaFoldDB" id="A0A9P8TMY9"/>
<evidence type="ECO:0008006" key="9">
    <source>
        <dbReference type="Google" id="ProtNLM"/>
    </source>
</evidence>
<dbReference type="OrthoDB" id="27537at2759"/>
<keyword evidence="5" id="KW-0539">Nucleus</keyword>
<dbReference type="PROSITE" id="PS50294">
    <property type="entry name" value="WD_REPEATS_REGION"/>
    <property type="match status" value="1"/>
</dbReference>
<evidence type="ECO:0000256" key="2">
    <source>
        <dbReference type="ARBA" id="ARBA00005616"/>
    </source>
</evidence>
<dbReference type="PANTHER" id="PTHR19861:SF0">
    <property type="entry name" value="WD REPEAT-CONTAINING PROTEIN 82"/>
    <property type="match status" value="1"/>
</dbReference>
<dbReference type="PROSITE" id="PS50082">
    <property type="entry name" value="WD_REPEATS_2"/>
    <property type="match status" value="1"/>
</dbReference>
<keyword evidence="8" id="KW-1185">Reference proteome</keyword>
<dbReference type="PANTHER" id="PTHR19861">
    <property type="entry name" value="WD40 REPEAT PROTEIN SWD2"/>
    <property type="match status" value="1"/>
</dbReference>
<dbReference type="SUPFAM" id="SSF82171">
    <property type="entry name" value="DPP6 N-terminal domain-like"/>
    <property type="match status" value="1"/>
</dbReference>
<evidence type="ECO:0000256" key="5">
    <source>
        <dbReference type="ARBA" id="ARBA00023242"/>
    </source>
</evidence>
<dbReference type="InterPro" id="IPR037867">
    <property type="entry name" value="Swd2/WDR82"/>
</dbReference>
<keyword evidence="4" id="KW-0677">Repeat</keyword>
<protein>
    <recommendedName>
        <fullName evidence="9">Anaphase-promoting complex subunit 4 WD40 domain-containing protein</fullName>
    </recommendedName>
</protein>
<dbReference type="Gene3D" id="2.130.10.10">
    <property type="entry name" value="YVTN repeat-like/Quinoprotein amine dehydrogenase"/>
    <property type="match status" value="1"/>
</dbReference>
<dbReference type="EMBL" id="JAEUBG010002653">
    <property type="protein sequence ID" value="KAH3684246.1"/>
    <property type="molecule type" value="Genomic_DNA"/>
</dbReference>
<evidence type="ECO:0000313" key="7">
    <source>
        <dbReference type="EMBL" id="KAH3684246.1"/>
    </source>
</evidence>
<proteinExistence type="inferred from homology"/>
<dbReference type="InterPro" id="IPR015943">
    <property type="entry name" value="WD40/YVTN_repeat-like_dom_sf"/>
</dbReference>
<dbReference type="GO" id="GO:0016070">
    <property type="term" value="P:RNA metabolic process"/>
    <property type="evidence" value="ECO:0007669"/>
    <property type="project" value="UniProtKB-ARBA"/>
</dbReference>
<feature type="repeat" description="WD" evidence="6">
    <location>
        <begin position="126"/>
        <end position="167"/>
    </location>
</feature>
<evidence type="ECO:0000256" key="1">
    <source>
        <dbReference type="ARBA" id="ARBA00004123"/>
    </source>
</evidence>
<name>A0A9P8TMY9_WICPI</name>
<keyword evidence="3 6" id="KW-0853">WD repeat</keyword>
<dbReference type="Pfam" id="PF00400">
    <property type="entry name" value="WD40"/>
    <property type="match status" value="2"/>
</dbReference>
<gene>
    <name evidence="7" type="ORF">WICPIJ_004803</name>
</gene>
<reference evidence="7" key="1">
    <citation type="journal article" date="2021" name="Open Biol.">
        <title>Shared evolutionary footprints suggest mitochondrial oxidative damage underlies multiple complex I losses in fungi.</title>
        <authorList>
            <person name="Schikora-Tamarit M.A."/>
            <person name="Marcet-Houben M."/>
            <person name="Nosek J."/>
            <person name="Gabaldon T."/>
        </authorList>
    </citation>
    <scope>NUCLEOTIDE SEQUENCE</scope>
    <source>
        <strain evidence="7">CBS2887</strain>
    </source>
</reference>